<dbReference type="FunFam" id="1.20.1720.10:FF:000013">
    <property type="entry name" value="Related to multidrug resistance proteins"/>
    <property type="match status" value="1"/>
</dbReference>
<evidence type="ECO:0000259" key="10">
    <source>
        <dbReference type="PROSITE" id="PS50850"/>
    </source>
</evidence>
<evidence type="ECO:0000256" key="7">
    <source>
        <dbReference type="ARBA" id="ARBA00023136"/>
    </source>
</evidence>
<protein>
    <submittedName>
        <fullName evidence="11">Putative MFS-type transporter</fullName>
    </submittedName>
</protein>
<dbReference type="Gene3D" id="1.20.1250.20">
    <property type="entry name" value="MFS general substrate transporter like domains"/>
    <property type="match status" value="1"/>
</dbReference>
<dbReference type="InterPro" id="IPR020846">
    <property type="entry name" value="MFS_dom"/>
</dbReference>
<dbReference type="PANTHER" id="PTHR23501:SF191">
    <property type="entry name" value="VACUOLAR BASIC AMINO ACID TRANSPORTER 4"/>
    <property type="match status" value="1"/>
</dbReference>
<feature type="transmembrane region" description="Helical" evidence="9">
    <location>
        <begin position="115"/>
        <end position="133"/>
    </location>
</feature>
<feature type="transmembrane region" description="Helical" evidence="9">
    <location>
        <begin position="201"/>
        <end position="224"/>
    </location>
</feature>
<comment type="subcellular location">
    <subcellularLocation>
        <location evidence="1">Cell membrane</location>
        <topology evidence="1">Multi-pass membrane protein</topology>
    </subcellularLocation>
</comment>
<feature type="transmembrane region" description="Helical" evidence="9">
    <location>
        <begin position="271"/>
        <end position="290"/>
    </location>
</feature>
<dbReference type="PANTHER" id="PTHR23501">
    <property type="entry name" value="MAJOR FACILITATOR SUPERFAMILY"/>
    <property type="match status" value="1"/>
</dbReference>
<dbReference type="STRING" id="133383.A0A1R0GM00"/>
<dbReference type="SUPFAM" id="SSF103473">
    <property type="entry name" value="MFS general substrate transporter"/>
    <property type="match status" value="2"/>
</dbReference>
<dbReference type="GO" id="GO:0022857">
    <property type="term" value="F:transmembrane transporter activity"/>
    <property type="evidence" value="ECO:0007669"/>
    <property type="project" value="InterPro"/>
</dbReference>
<evidence type="ECO:0000256" key="3">
    <source>
        <dbReference type="ARBA" id="ARBA00022448"/>
    </source>
</evidence>
<dbReference type="PRINTS" id="PR01036">
    <property type="entry name" value="TCRTETB"/>
</dbReference>
<dbReference type="InterPro" id="IPR004638">
    <property type="entry name" value="EmrB-like"/>
</dbReference>
<evidence type="ECO:0000256" key="1">
    <source>
        <dbReference type="ARBA" id="ARBA00004651"/>
    </source>
</evidence>
<proteinExistence type="inferred from homology"/>
<sequence>MPEEKYESSKVDSESTTSEVVKSVKDLSQVEKNATPYDEIVALPVRENVILVLGLANALFLAALDNTIVSTALPTIANQLNSLSLVSWVATSYMLSSTALQPLYGKISDIFGTKVCLLFSIVVFMIGSLISGLSKSMVMLIIARGITGIGGAGIMVLVNLVISQTIPLRNRGKYMGIIGAVFGLSSVVGPLLGGVFTDKASWRWCFYINLPLGVMSFLVVFFIVKVKPSTGDVREKVKRIDFIGVALLMAGLIMILLALNWGGSEYSWSSARILCLLIIGIIIIGLFVFYDIKYPAEPLVPMSIFKIRNIALCLSSQFFLGYGMYGIIFYIPIYYNVLHNGSATESGLFLLPFMLGLVVASISSGQIISRTGIYRPSLWLGTAIMCVGAGLISTYSENTSGVKQRVYLAISGIGLGLCMQPMVISVQANSPRNILSMSTTMVGFFRVIGGSIGLAVVSAINSTHLSSSLNEFVSEYPQFEEVARIAVNNAKIIYAPTTDPIAKEAILQAYIHSLHNVFISLIPVVCLAFVLVLPVTHVELSKGDKPTKEDDSPTEQAVHEV</sequence>
<dbReference type="NCBIfam" id="TIGR00711">
    <property type="entry name" value="efflux_EmrB"/>
    <property type="match status" value="1"/>
</dbReference>
<evidence type="ECO:0000313" key="12">
    <source>
        <dbReference type="Proteomes" id="UP000187455"/>
    </source>
</evidence>
<dbReference type="AlphaFoldDB" id="A0A1R0GM00"/>
<reference evidence="11 12" key="1">
    <citation type="journal article" date="2016" name="Mol. Biol. Evol.">
        <title>Genome-Wide Survey of Gut Fungi (Harpellales) Reveals the First Horizontally Transferred Ubiquitin Gene from a Mosquito Host.</title>
        <authorList>
            <person name="Wang Y."/>
            <person name="White M.M."/>
            <person name="Kvist S."/>
            <person name="Moncalvo J.M."/>
        </authorList>
    </citation>
    <scope>NUCLEOTIDE SEQUENCE [LARGE SCALE GENOMIC DNA]</scope>
    <source>
        <strain evidence="11 12">ALG-7-W6</strain>
    </source>
</reference>
<feature type="domain" description="Major facilitator superfamily (MFS) profile" evidence="10">
    <location>
        <begin position="51"/>
        <end position="498"/>
    </location>
</feature>
<accession>A0A1R0GM00</accession>
<evidence type="ECO:0000256" key="6">
    <source>
        <dbReference type="ARBA" id="ARBA00022989"/>
    </source>
</evidence>
<evidence type="ECO:0000256" key="8">
    <source>
        <dbReference type="SAM" id="MobiDB-lite"/>
    </source>
</evidence>
<comment type="similarity">
    <text evidence="2">Belongs to the major facilitator superfamily.</text>
</comment>
<dbReference type="PROSITE" id="PS50850">
    <property type="entry name" value="MFS"/>
    <property type="match status" value="1"/>
</dbReference>
<feature type="transmembrane region" description="Helical" evidence="9">
    <location>
        <begin position="310"/>
        <end position="335"/>
    </location>
</feature>
<gene>
    <name evidence="11" type="ORF">AYI68_g8037</name>
</gene>
<dbReference type="GO" id="GO:0005886">
    <property type="term" value="C:plasma membrane"/>
    <property type="evidence" value="ECO:0007669"/>
    <property type="project" value="UniProtKB-SubCell"/>
</dbReference>
<dbReference type="CDD" id="cd17502">
    <property type="entry name" value="MFS_Azr1_MDR_like"/>
    <property type="match status" value="1"/>
</dbReference>
<keyword evidence="6 9" id="KW-1133">Transmembrane helix</keyword>
<evidence type="ECO:0000256" key="9">
    <source>
        <dbReference type="SAM" id="Phobius"/>
    </source>
</evidence>
<dbReference type="Gene3D" id="1.20.1720.10">
    <property type="entry name" value="Multidrug resistance protein D"/>
    <property type="match status" value="1"/>
</dbReference>
<dbReference type="Pfam" id="PF07690">
    <property type="entry name" value="MFS_1"/>
    <property type="match status" value="1"/>
</dbReference>
<feature type="transmembrane region" description="Helical" evidence="9">
    <location>
        <begin position="240"/>
        <end position="259"/>
    </location>
</feature>
<keyword evidence="4" id="KW-1003">Cell membrane</keyword>
<dbReference type="OrthoDB" id="10021397at2759"/>
<feature type="region of interest" description="Disordered" evidence="8">
    <location>
        <begin position="542"/>
        <end position="561"/>
    </location>
</feature>
<dbReference type="InterPro" id="IPR036259">
    <property type="entry name" value="MFS_trans_sf"/>
</dbReference>
<evidence type="ECO:0000256" key="2">
    <source>
        <dbReference type="ARBA" id="ARBA00008335"/>
    </source>
</evidence>
<dbReference type="InterPro" id="IPR011701">
    <property type="entry name" value="MFS"/>
</dbReference>
<evidence type="ECO:0000256" key="5">
    <source>
        <dbReference type="ARBA" id="ARBA00022692"/>
    </source>
</evidence>
<feature type="transmembrane region" description="Helical" evidence="9">
    <location>
        <begin position="347"/>
        <end position="365"/>
    </location>
</feature>
<keyword evidence="5 9" id="KW-0812">Transmembrane</keyword>
<feature type="transmembrane region" description="Helical" evidence="9">
    <location>
        <begin position="174"/>
        <end position="195"/>
    </location>
</feature>
<feature type="transmembrane region" description="Helical" evidence="9">
    <location>
        <begin position="440"/>
        <end position="460"/>
    </location>
</feature>
<keyword evidence="3" id="KW-0813">Transport</keyword>
<feature type="transmembrane region" description="Helical" evidence="9">
    <location>
        <begin position="139"/>
        <end position="162"/>
    </location>
</feature>
<name>A0A1R0GM00_9FUNG</name>
<dbReference type="EMBL" id="LSSL01007574">
    <property type="protein sequence ID" value="OLY77925.1"/>
    <property type="molecule type" value="Genomic_DNA"/>
</dbReference>
<evidence type="ECO:0000313" key="11">
    <source>
        <dbReference type="EMBL" id="OLY77925.1"/>
    </source>
</evidence>
<comment type="caution">
    <text evidence="11">The sequence shown here is derived from an EMBL/GenBank/DDBJ whole genome shotgun (WGS) entry which is preliminary data.</text>
</comment>
<dbReference type="Proteomes" id="UP000187455">
    <property type="component" value="Unassembled WGS sequence"/>
</dbReference>
<feature type="transmembrane region" description="Helical" evidence="9">
    <location>
        <begin position="407"/>
        <end position="428"/>
    </location>
</feature>
<feature type="transmembrane region" description="Helical" evidence="9">
    <location>
        <begin position="377"/>
        <end position="395"/>
    </location>
</feature>
<keyword evidence="7 9" id="KW-0472">Membrane</keyword>
<organism evidence="11 12">
    <name type="scientific">Smittium mucronatum</name>
    <dbReference type="NCBI Taxonomy" id="133383"/>
    <lineage>
        <taxon>Eukaryota</taxon>
        <taxon>Fungi</taxon>
        <taxon>Fungi incertae sedis</taxon>
        <taxon>Zoopagomycota</taxon>
        <taxon>Kickxellomycotina</taxon>
        <taxon>Harpellomycetes</taxon>
        <taxon>Harpellales</taxon>
        <taxon>Legeriomycetaceae</taxon>
        <taxon>Smittium</taxon>
    </lineage>
</organism>
<evidence type="ECO:0000256" key="4">
    <source>
        <dbReference type="ARBA" id="ARBA00022475"/>
    </source>
</evidence>
<feature type="transmembrane region" description="Helical" evidence="9">
    <location>
        <begin position="517"/>
        <end position="538"/>
    </location>
</feature>
<keyword evidence="12" id="KW-1185">Reference proteome</keyword>